<dbReference type="EMBL" id="VSRR010000225">
    <property type="protein sequence ID" value="MPC12598.1"/>
    <property type="molecule type" value="Genomic_DNA"/>
</dbReference>
<protein>
    <submittedName>
        <fullName evidence="1">Uncharacterized protein</fullName>
    </submittedName>
</protein>
<evidence type="ECO:0000313" key="1">
    <source>
        <dbReference type="EMBL" id="MPC12598.1"/>
    </source>
</evidence>
<dbReference type="AlphaFoldDB" id="A0A5B7CTX1"/>
<accession>A0A5B7CTX1</accession>
<dbReference type="Proteomes" id="UP000324222">
    <property type="component" value="Unassembled WGS sequence"/>
</dbReference>
<evidence type="ECO:0000313" key="2">
    <source>
        <dbReference type="Proteomes" id="UP000324222"/>
    </source>
</evidence>
<gene>
    <name evidence="1" type="ORF">E2C01_005301</name>
</gene>
<organism evidence="1 2">
    <name type="scientific">Portunus trituberculatus</name>
    <name type="common">Swimming crab</name>
    <name type="synonym">Neptunus trituberculatus</name>
    <dbReference type="NCBI Taxonomy" id="210409"/>
    <lineage>
        <taxon>Eukaryota</taxon>
        <taxon>Metazoa</taxon>
        <taxon>Ecdysozoa</taxon>
        <taxon>Arthropoda</taxon>
        <taxon>Crustacea</taxon>
        <taxon>Multicrustacea</taxon>
        <taxon>Malacostraca</taxon>
        <taxon>Eumalacostraca</taxon>
        <taxon>Eucarida</taxon>
        <taxon>Decapoda</taxon>
        <taxon>Pleocyemata</taxon>
        <taxon>Brachyura</taxon>
        <taxon>Eubrachyura</taxon>
        <taxon>Portunoidea</taxon>
        <taxon>Portunidae</taxon>
        <taxon>Portuninae</taxon>
        <taxon>Portunus</taxon>
    </lineage>
</organism>
<comment type="caution">
    <text evidence="1">The sequence shown here is derived from an EMBL/GenBank/DDBJ whole genome shotgun (WGS) entry which is preliminary data.</text>
</comment>
<name>A0A5B7CTX1_PORTR</name>
<proteinExistence type="predicted"/>
<reference evidence="1 2" key="1">
    <citation type="submission" date="2019-05" db="EMBL/GenBank/DDBJ databases">
        <title>Another draft genome of Portunus trituberculatus and its Hox gene families provides insights of decapod evolution.</title>
        <authorList>
            <person name="Jeong J.-H."/>
            <person name="Song I."/>
            <person name="Kim S."/>
            <person name="Choi T."/>
            <person name="Kim D."/>
            <person name="Ryu S."/>
            <person name="Kim W."/>
        </authorList>
    </citation>
    <scope>NUCLEOTIDE SEQUENCE [LARGE SCALE GENOMIC DNA]</scope>
    <source>
        <tissue evidence="1">Muscle</tissue>
    </source>
</reference>
<keyword evidence="2" id="KW-1185">Reference proteome</keyword>
<sequence>MPEHLEQHFMTSMLVILNSTTKHFKPEPEVCVPDEPFTPSTLTRPDAMITAATTVPLHPPPPMLHTSLNTM</sequence>